<feature type="signal peptide" evidence="2">
    <location>
        <begin position="1"/>
        <end position="23"/>
    </location>
</feature>
<protein>
    <submittedName>
        <fullName evidence="4">FIGNL1-interacting regulator of recombination and mitosis isoform X1</fullName>
    </submittedName>
</protein>
<organism evidence="3 4">
    <name type="scientific">Cottoperca gobio</name>
    <name type="common">Frogmouth</name>
    <name type="synonym">Aphritis gobio</name>
    <dbReference type="NCBI Taxonomy" id="56716"/>
    <lineage>
        <taxon>Eukaryota</taxon>
        <taxon>Metazoa</taxon>
        <taxon>Chordata</taxon>
        <taxon>Craniata</taxon>
        <taxon>Vertebrata</taxon>
        <taxon>Euteleostomi</taxon>
        <taxon>Actinopterygii</taxon>
        <taxon>Neopterygii</taxon>
        <taxon>Teleostei</taxon>
        <taxon>Neoteleostei</taxon>
        <taxon>Acanthomorphata</taxon>
        <taxon>Eupercaria</taxon>
        <taxon>Perciformes</taxon>
        <taxon>Notothenioidei</taxon>
        <taxon>Bovichtidae</taxon>
        <taxon>Cottoperca</taxon>
    </lineage>
</organism>
<dbReference type="RefSeq" id="XP_029284942.1">
    <property type="nucleotide sequence ID" value="XM_029429082.1"/>
</dbReference>
<proteinExistence type="predicted"/>
<dbReference type="Gene3D" id="1.25.10.10">
    <property type="entry name" value="Leucine-rich Repeat Variant"/>
    <property type="match status" value="1"/>
</dbReference>
<feature type="chain" id="PRO_5026806191" evidence="2">
    <location>
        <begin position="24"/>
        <end position="462"/>
    </location>
</feature>
<gene>
    <name evidence="4" type="primary">firrm</name>
</gene>
<name>A0A6J2PIG6_COTGO</name>
<sequence length="462" mass="51728">MRVILSLSFSLFLLNITKPYLLCLPLFLPFTPSPSLLSLHQERCLLDTVLQADTQTALLATDVWCFTARYGTAELCLHHVLLVAQLVKAYTTECYQAVHLGLLLKRMVFLMTPNHQMELVERFPPSEVGNLPVWRHVLLRALSRDARHRVETDVIGLSQNALTDWQNGGYKLGEVDQVNTVLLSLLAVVRVQSSPEEHCVSAVRIITQLWSRMSPDQVQTHPVLQCTLQLLLSISAMLVKNTEPQVICQALLCVDTVVSQTCADQLLLAALEFLSSLGKIFVPADSQNQILPKLSRLFGLLLADGSWLLHQHALEAFSHFAEITNHEEVISHSLCVEDTKAKVVNYLSKSVNAREDVASRLQRLKMETEVIEQHNERLENNKGNASDKPAAEASEPCPKRARQESSAEEEYSRHIQTAESALKALQALTESNASAPPPQWLEPRLQELQTLITHISTDRHTT</sequence>
<feature type="compositionally biased region" description="Basic and acidic residues" evidence="1">
    <location>
        <begin position="397"/>
        <end position="413"/>
    </location>
</feature>
<dbReference type="PANTHER" id="PTHR16071">
    <property type="entry name" value="CHROMOSOME 1 OPEN READING FRAME 112"/>
    <property type="match status" value="1"/>
</dbReference>
<dbReference type="SUPFAM" id="SSF48371">
    <property type="entry name" value="ARM repeat"/>
    <property type="match status" value="1"/>
</dbReference>
<dbReference type="OrthoDB" id="6088000at2759"/>
<dbReference type="FunCoup" id="A0A6J2PIG6">
    <property type="interactions" value="696"/>
</dbReference>
<evidence type="ECO:0000313" key="3">
    <source>
        <dbReference type="Proteomes" id="UP000504630"/>
    </source>
</evidence>
<dbReference type="PANTHER" id="PTHR16071:SF2">
    <property type="entry name" value="FIGNL1-INTERACTING REGULATOR OF RECOMBINATION AND MITOSIS"/>
    <property type="match status" value="1"/>
</dbReference>
<dbReference type="KEGG" id="cgob:115006692"/>
<accession>A0A6J2PIG6</accession>
<dbReference type="InParanoid" id="A0A6J2PIG6"/>
<dbReference type="Pfam" id="PF14868">
    <property type="entry name" value="DUF4487"/>
    <property type="match status" value="1"/>
</dbReference>
<keyword evidence="2" id="KW-0732">Signal</keyword>
<evidence type="ECO:0000256" key="2">
    <source>
        <dbReference type="SAM" id="SignalP"/>
    </source>
</evidence>
<dbReference type="CTD" id="55732"/>
<dbReference type="AlphaFoldDB" id="A0A6J2PIG6"/>
<dbReference type="Proteomes" id="UP000504630">
    <property type="component" value="Chromosome 4"/>
</dbReference>
<dbReference type="GeneID" id="115006692"/>
<dbReference type="InterPro" id="IPR027902">
    <property type="entry name" value="DUF4487"/>
</dbReference>
<dbReference type="InterPro" id="IPR011989">
    <property type="entry name" value="ARM-like"/>
</dbReference>
<evidence type="ECO:0000313" key="4">
    <source>
        <dbReference type="RefSeq" id="XP_029284942.1"/>
    </source>
</evidence>
<feature type="region of interest" description="Disordered" evidence="1">
    <location>
        <begin position="373"/>
        <end position="415"/>
    </location>
</feature>
<keyword evidence="3" id="KW-1185">Reference proteome</keyword>
<dbReference type="InterPro" id="IPR016024">
    <property type="entry name" value="ARM-type_fold"/>
</dbReference>
<evidence type="ECO:0000256" key="1">
    <source>
        <dbReference type="SAM" id="MobiDB-lite"/>
    </source>
</evidence>
<reference evidence="4" key="1">
    <citation type="submission" date="2025-08" db="UniProtKB">
        <authorList>
            <consortium name="RefSeq"/>
        </authorList>
    </citation>
    <scope>IDENTIFICATION</scope>
</reference>